<dbReference type="PANTHER" id="PTHR21512">
    <property type="entry name" value="TRAFFICKING PROTEIN PARTICLE COMPLEX SUBUNIT 9"/>
    <property type="match status" value="1"/>
</dbReference>
<organism evidence="2 3">
    <name type="scientific">Streblomastix strix</name>
    <dbReference type="NCBI Taxonomy" id="222440"/>
    <lineage>
        <taxon>Eukaryota</taxon>
        <taxon>Metamonada</taxon>
        <taxon>Preaxostyla</taxon>
        <taxon>Oxymonadida</taxon>
        <taxon>Streblomastigidae</taxon>
        <taxon>Streblomastix</taxon>
    </lineage>
</organism>
<gene>
    <name evidence="2" type="ORF">EZS28_013491</name>
</gene>
<dbReference type="GO" id="GO:0005802">
    <property type="term" value="C:trans-Golgi network"/>
    <property type="evidence" value="ECO:0007669"/>
    <property type="project" value="TreeGrafter"/>
</dbReference>
<proteinExistence type="predicted"/>
<dbReference type="PANTHER" id="PTHR21512:SF5">
    <property type="entry name" value="TRAFFICKING PROTEIN PARTICLE COMPLEX SUBUNIT 9"/>
    <property type="match status" value="1"/>
</dbReference>
<dbReference type="Proteomes" id="UP000324800">
    <property type="component" value="Unassembled WGS sequence"/>
</dbReference>
<dbReference type="Pfam" id="PF08626">
    <property type="entry name" value="TRAPPC9-Trs120"/>
    <property type="match status" value="1"/>
</dbReference>
<protein>
    <recommendedName>
        <fullName evidence="1">Trs120/TRAPPC9 N-terminal domain-containing protein</fullName>
    </recommendedName>
</protein>
<dbReference type="AlphaFoldDB" id="A0A5J4W8D1"/>
<reference evidence="2 3" key="1">
    <citation type="submission" date="2019-03" db="EMBL/GenBank/DDBJ databases">
        <title>Single cell metagenomics reveals metabolic interactions within the superorganism composed of flagellate Streblomastix strix and complex community of Bacteroidetes bacteria on its surface.</title>
        <authorList>
            <person name="Treitli S.C."/>
            <person name="Kolisko M."/>
            <person name="Husnik F."/>
            <person name="Keeling P."/>
            <person name="Hampl V."/>
        </authorList>
    </citation>
    <scope>NUCLEOTIDE SEQUENCE [LARGE SCALE GENOMIC DNA]</scope>
    <source>
        <strain evidence="2">ST1C</strain>
    </source>
</reference>
<sequence length="395" mass="45735">MLPSTGVDVSASFDSFSTIRLALYPMGGITTSQLGEIVTYFKASHILPFEQIFPKNTLQKHTESFLPNISASNCLRFSFFIDHGELFFRLINLQFYKRILGVIGVAIVDTEEQVIQFAEQFKIQKKVFEHSKVRWLFCFSKTQLTDLKMDEKTAKYVYVFNINQTDLSNKIYNQFIELAKVIFDKLVKIGTKLDKLKKLPTTPLDEEIPEQLREPLSIELNHRQTKLKGDLALLLGSPIDAMKYYKDGRQKSSERGDLFWNIGCNEGIISTLLHPDVRSQRIDLPESLQLDKISIFRVIITLIQYYHQIFNAKNIFQYTSFPMQSKLQHFSQEKFKQLSNLSSSDKQNLQSSLNSDLSFFPVFNTSQQYNSIFTSKQNDYFMQNLDTSPVMFNSN</sequence>
<name>A0A5J4W8D1_9EUKA</name>
<dbReference type="EMBL" id="SNRW01003033">
    <property type="protein sequence ID" value="KAA6390985.1"/>
    <property type="molecule type" value="Genomic_DNA"/>
</dbReference>
<evidence type="ECO:0000313" key="2">
    <source>
        <dbReference type="EMBL" id="KAA6390985.1"/>
    </source>
</evidence>
<evidence type="ECO:0000313" key="3">
    <source>
        <dbReference type="Proteomes" id="UP000324800"/>
    </source>
</evidence>
<feature type="domain" description="Trs120/TRAPPC9 N-terminal" evidence="1">
    <location>
        <begin position="17"/>
        <end position="198"/>
    </location>
</feature>
<evidence type="ECO:0000259" key="1">
    <source>
        <dbReference type="Pfam" id="PF08626"/>
    </source>
</evidence>
<comment type="caution">
    <text evidence="2">The sequence shown here is derived from an EMBL/GenBank/DDBJ whole genome shotgun (WGS) entry which is preliminary data.</text>
</comment>
<accession>A0A5J4W8D1</accession>
<dbReference type="InterPro" id="IPR058563">
    <property type="entry name" value="Trs120_TRAPPC9_N"/>
</dbReference>
<dbReference type="InterPro" id="IPR013935">
    <property type="entry name" value="Trs120_TRAPPC9"/>
</dbReference>